<keyword evidence="2 4" id="KW-0808">Transferase</keyword>
<evidence type="ECO:0000256" key="3">
    <source>
        <dbReference type="ARBA" id="ARBA00022691"/>
    </source>
</evidence>
<evidence type="ECO:0000256" key="4">
    <source>
        <dbReference type="HAMAP-Rule" id="MF_02125"/>
    </source>
</evidence>
<sequence length="311" mass="34588">MSAIDPAIQELHSLRDFIRLGVSRFRRAGLFYGHGTDNAWDEAVQLVLFAAGLPWDVSPEALDARLLNSEKQQLLDLFQRRIKERIPAPYLIGEAWFCDMPFHVDERVLIPRSPIAQLIKQGFAPWLDGVEVERVLDLCTGSGCIGLACSQLFEKAQVDLLDLSDDALAVCCSNIERHGLQSRARALQSDLFDSLEPRQQYQLIVSNPPYVDQQDFDSMPAEYQHEPELGLVSGADGLDICYRILAQAGDYLSDDGLLVVEVGNSEVALCQQLPDAPFIWAELPEGGNGIFMITAYDLRQLAATLKPETGR</sequence>
<protein>
    <recommendedName>
        <fullName evidence="4">Ribosomal protein uL3 glutamine methyltransferase</fullName>
        <shortName evidence="4">uL3 MTase</shortName>
        <ecNumber evidence="4">2.1.1.298</ecNumber>
    </recommendedName>
    <alternativeName>
        <fullName evidence="4">N5-glutamine methyltransferase PrmB</fullName>
    </alternativeName>
</protein>
<keyword evidence="6" id="KW-0689">Ribosomal protein</keyword>
<keyword evidence="6" id="KW-0687">Ribonucleoprotein</keyword>
<name>A0A369WV90_9GAMM</name>
<dbReference type="GO" id="GO:0032259">
    <property type="term" value="P:methylation"/>
    <property type="evidence" value="ECO:0007669"/>
    <property type="project" value="UniProtKB-KW"/>
</dbReference>
<dbReference type="InterPro" id="IPR007848">
    <property type="entry name" value="Small_mtfrase_dom"/>
</dbReference>
<reference evidence="6 7" key="1">
    <citation type="submission" date="2018-07" db="EMBL/GenBank/DDBJ databases">
        <title>Motiliproteus coralliicola sp. nov., a bacterium isolated from Coral.</title>
        <authorList>
            <person name="Wang G."/>
        </authorList>
    </citation>
    <scope>NUCLEOTIDE SEQUENCE [LARGE SCALE GENOMIC DNA]</scope>
    <source>
        <strain evidence="6 7">C34</strain>
    </source>
</reference>
<dbReference type="GO" id="GO:0003676">
    <property type="term" value="F:nucleic acid binding"/>
    <property type="evidence" value="ECO:0007669"/>
    <property type="project" value="InterPro"/>
</dbReference>
<dbReference type="InterPro" id="IPR017127">
    <property type="entry name" value="Ribosome_uL3_MTase"/>
</dbReference>
<dbReference type="SUPFAM" id="SSF53335">
    <property type="entry name" value="S-adenosyl-L-methionine-dependent methyltransferases"/>
    <property type="match status" value="1"/>
</dbReference>
<dbReference type="EMBL" id="QQOH01000001">
    <property type="protein sequence ID" value="RDE24456.1"/>
    <property type="molecule type" value="Genomic_DNA"/>
</dbReference>
<evidence type="ECO:0000256" key="1">
    <source>
        <dbReference type="ARBA" id="ARBA00022603"/>
    </source>
</evidence>
<organism evidence="6 7">
    <name type="scientific">Motiliproteus coralliicola</name>
    <dbReference type="NCBI Taxonomy" id="2283196"/>
    <lineage>
        <taxon>Bacteria</taxon>
        <taxon>Pseudomonadati</taxon>
        <taxon>Pseudomonadota</taxon>
        <taxon>Gammaproteobacteria</taxon>
        <taxon>Oceanospirillales</taxon>
        <taxon>Oceanospirillaceae</taxon>
        <taxon>Motiliproteus</taxon>
    </lineage>
</organism>
<comment type="caution">
    <text evidence="6">The sequence shown here is derived from an EMBL/GenBank/DDBJ whole genome shotgun (WGS) entry which is preliminary data.</text>
</comment>
<evidence type="ECO:0000313" key="7">
    <source>
        <dbReference type="Proteomes" id="UP000253769"/>
    </source>
</evidence>
<dbReference type="Proteomes" id="UP000253769">
    <property type="component" value="Unassembled WGS sequence"/>
</dbReference>
<keyword evidence="1 4" id="KW-0489">Methyltransferase</keyword>
<dbReference type="PANTHER" id="PTHR47806">
    <property type="entry name" value="50S RIBOSOMAL PROTEIN L3 GLUTAMINE METHYLTRANSFERASE"/>
    <property type="match status" value="1"/>
</dbReference>
<accession>A0A369WV90</accession>
<dbReference type="AlphaFoldDB" id="A0A369WV90"/>
<dbReference type="Pfam" id="PF05175">
    <property type="entry name" value="MTS"/>
    <property type="match status" value="1"/>
</dbReference>
<comment type="similarity">
    <text evidence="4">Belongs to the protein N5-glutamine methyltransferase family. PrmB subfamily.</text>
</comment>
<comment type="catalytic activity">
    <reaction evidence="4">
        <text>L-glutaminyl-[ribosomal protein uL3] + S-adenosyl-L-methionine = N(5)-methyl-L-glutaminyl-[ribosomal protein uL3] + S-adenosyl-L-homocysteine + H(+)</text>
        <dbReference type="Rhea" id="RHEA:45020"/>
        <dbReference type="Rhea" id="RHEA-COMP:11063"/>
        <dbReference type="Rhea" id="RHEA-COMP:11064"/>
        <dbReference type="ChEBI" id="CHEBI:15378"/>
        <dbReference type="ChEBI" id="CHEBI:30011"/>
        <dbReference type="ChEBI" id="CHEBI:57856"/>
        <dbReference type="ChEBI" id="CHEBI:59789"/>
        <dbReference type="ChEBI" id="CHEBI:61891"/>
        <dbReference type="EC" id="2.1.1.298"/>
    </reaction>
</comment>
<dbReference type="PANTHER" id="PTHR47806:SF1">
    <property type="entry name" value="RIBOSOMAL PROTEIN UL3 GLUTAMINE METHYLTRANSFERASE"/>
    <property type="match status" value="1"/>
</dbReference>
<dbReference type="HAMAP" id="MF_02125">
    <property type="entry name" value="L3_methyltr_PrmB"/>
    <property type="match status" value="1"/>
</dbReference>
<dbReference type="OrthoDB" id="9800643at2"/>
<dbReference type="NCBIfam" id="TIGR00536">
    <property type="entry name" value="hemK_fam"/>
    <property type="match status" value="1"/>
</dbReference>
<dbReference type="Gene3D" id="1.10.8.10">
    <property type="entry name" value="DNA helicase RuvA subunit, C-terminal domain"/>
    <property type="match status" value="1"/>
</dbReference>
<dbReference type="InterPro" id="IPR002052">
    <property type="entry name" value="DNA_methylase_N6_adenine_CS"/>
</dbReference>
<keyword evidence="7" id="KW-1185">Reference proteome</keyword>
<dbReference type="EC" id="2.1.1.298" evidence="4"/>
<dbReference type="NCBIfam" id="TIGR03533">
    <property type="entry name" value="L3_gln_methyl"/>
    <property type="match status" value="1"/>
</dbReference>
<dbReference type="InterPro" id="IPR004556">
    <property type="entry name" value="HemK-like"/>
</dbReference>
<dbReference type="GO" id="GO:0005829">
    <property type="term" value="C:cytosol"/>
    <property type="evidence" value="ECO:0007669"/>
    <property type="project" value="TreeGrafter"/>
</dbReference>
<dbReference type="GO" id="GO:0036009">
    <property type="term" value="F:protein-glutamine N-methyltransferase activity"/>
    <property type="evidence" value="ECO:0007669"/>
    <property type="project" value="UniProtKB-UniRule"/>
</dbReference>
<dbReference type="Gene3D" id="3.40.50.150">
    <property type="entry name" value="Vaccinia Virus protein VP39"/>
    <property type="match status" value="1"/>
</dbReference>
<evidence type="ECO:0000313" key="6">
    <source>
        <dbReference type="EMBL" id="RDE24456.1"/>
    </source>
</evidence>
<gene>
    <name evidence="4" type="primary">prmB</name>
    <name evidence="6" type="ORF">DV711_02385</name>
</gene>
<keyword evidence="3 4" id="KW-0949">S-adenosyl-L-methionine</keyword>
<dbReference type="GO" id="GO:0005840">
    <property type="term" value="C:ribosome"/>
    <property type="evidence" value="ECO:0007669"/>
    <property type="project" value="UniProtKB-KW"/>
</dbReference>
<comment type="function">
    <text evidence="4">Methylates ribosomal protein uL3 on a specific glutamine residue.</text>
</comment>
<dbReference type="RefSeq" id="WP_114694043.1">
    <property type="nucleotide sequence ID" value="NZ_QQOH01000001.1"/>
</dbReference>
<dbReference type="PIRSF" id="PIRSF037167">
    <property type="entry name" value="Mtase_YfcB_prd"/>
    <property type="match status" value="1"/>
</dbReference>
<evidence type="ECO:0000256" key="2">
    <source>
        <dbReference type="ARBA" id="ARBA00022679"/>
    </source>
</evidence>
<feature type="domain" description="Methyltransferase small" evidence="5">
    <location>
        <begin position="132"/>
        <end position="216"/>
    </location>
</feature>
<dbReference type="PROSITE" id="PS00092">
    <property type="entry name" value="N6_MTASE"/>
    <property type="match status" value="1"/>
</dbReference>
<dbReference type="InterPro" id="IPR029063">
    <property type="entry name" value="SAM-dependent_MTases_sf"/>
</dbReference>
<proteinExistence type="inferred from homology"/>
<evidence type="ECO:0000259" key="5">
    <source>
        <dbReference type="Pfam" id="PF05175"/>
    </source>
</evidence>